<keyword evidence="2" id="KW-1185">Reference proteome</keyword>
<dbReference type="KEGG" id="mag:amb0445"/>
<accession>Q2WA76</accession>
<dbReference type="RefSeq" id="WP_011382889.1">
    <property type="nucleotide sequence ID" value="NC_007626.1"/>
</dbReference>
<protein>
    <submittedName>
        <fullName evidence="1">Uncharacterized protein</fullName>
    </submittedName>
</protein>
<dbReference type="Proteomes" id="UP000007058">
    <property type="component" value="Chromosome"/>
</dbReference>
<name>Q2WA76_PARM1</name>
<dbReference type="OrthoDB" id="8450901at2"/>
<reference evidence="1 2" key="1">
    <citation type="journal article" date="2005" name="DNA Res.">
        <title>Complete genome sequence of the facultative anaerobic magnetotactic bacterium Magnetospirillum sp. strain AMB-1.</title>
        <authorList>
            <person name="Matsunaga T."/>
            <person name="Okamura Y."/>
            <person name="Fukuda Y."/>
            <person name="Wahyudi A.T."/>
            <person name="Murase Y."/>
            <person name="Takeyama H."/>
        </authorList>
    </citation>
    <scope>NUCLEOTIDE SEQUENCE [LARGE SCALE GENOMIC DNA]</scope>
    <source>
        <strain evidence="2">ATCC 700264 / AMB-1</strain>
    </source>
</reference>
<dbReference type="STRING" id="342108.amb0445"/>
<organism evidence="1 2">
    <name type="scientific">Paramagnetospirillum magneticum (strain ATCC 700264 / AMB-1)</name>
    <name type="common">Magnetospirillum magneticum</name>
    <dbReference type="NCBI Taxonomy" id="342108"/>
    <lineage>
        <taxon>Bacteria</taxon>
        <taxon>Pseudomonadati</taxon>
        <taxon>Pseudomonadota</taxon>
        <taxon>Alphaproteobacteria</taxon>
        <taxon>Rhodospirillales</taxon>
        <taxon>Magnetospirillaceae</taxon>
        <taxon>Paramagnetospirillum</taxon>
    </lineage>
</organism>
<dbReference type="EMBL" id="AP007255">
    <property type="protein sequence ID" value="BAE49249.1"/>
    <property type="molecule type" value="Genomic_DNA"/>
</dbReference>
<evidence type="ECO:0000313" key="2">
    <source>
        <dbReference type="Proteomes" id="UP000007058"/>
    </source>
</evidence>
<proteinExistence type="predicted"/>
<dbReference type="AlphaFoldDB" id="Q2WA76"/>
<gene>
    <name evidence="1" type="ordered locus">amb0445</name>
</gene>
<sequence length="226" mass="24463">MIAALAHTLSLPGGKTRRPAGRLRQGIAAPPKLKAGRDSAQIVASGFFLGAVNDNLLEAPMTRAQKGRRRAADPRQFDFMQLLEAAVELPPTQEPRREAGALDLDQRLRRLLNDAIKAGPYSDREALAEAISFHAGRTVTKAMIDSWTGAGRPHRLPADLVPAICVSLGNSILLHGLAEASGCAVAESAELIRSRLDRLALFIRFAKAEQRRLIDSAPLFQEARHG</sequence>
<dbReference type="HOGENOM" id="CLU_1223510_0_0_5"/>
<evidence type="ECO:0000313" key="1">
    <source>
        <dbReference type="EMBL" id="BAE49249.1"/>
    </source>
</evidence>